<sequence length="314" mass="36143">MNNNNKLPELSIVVPCFNEEDSIPIFYTETTKIIKQMKITAYEFVFIDDGSTDSTLTKLQELNTKDKKVHYISFSRNFGKEAALYAGLKKATGKYTAVMDADMQDPPALLPEMLKSIKEEGYDCTASRRVTRKNEPVIRSIFARLFYKIMRKMSDVQVVDGARDFRLMTKPYREAVVSLCERNRFTKGIFPWVGFNTKWFEYENIERVAGTTKWSFWKLFKYSIDGIIGFSTKPLAWSSFLGIFMIIISLAFIAFIILRKLINGDPVQGWASMVCIIIFLGGLQLFTTGILGLYLSKIYIEVKQRPIYIAKEEK</sequence>
<dbReference type="PANTHER" id="PTHR48090:SF8">
    <property type="entry name" value="GLYCOSYLTRANSFERASE CSBB-RELATED"/>
    <property type="match status" value="1"/>
</dbReference>
<dbReference type="AlphaFoldDB" id="A0A840SFV2"/>
<dbReference type="Proteomes" id="UP000578697">
    <property type="component" value="Unassembled WGS sequence"/>
</dbReference>
<keyword evidence="1" id="KW-0472">Membrane</keyword>
<name>A0A840SFV2_9SPIR</name>
<dbReference type="EMBL" id="CP031517">
    <property type="protein sequence ID" value="QOS39885.1"/>
    <property type="molecule type" value="Genomic_DNA"/>
</dbReference>
<evidence type="ECO:0000256" key="1">
    <source>
        <dbReference type="SAM" id="Phobius"/>
    </source>
</evidence>
<keyword evidence="1" id="KW-0812">Transmembrane</keyword>
<evidence type="ECO:0000313" key="4">
    <source>
        <dbReference type="EMBL" id="QOS39885.1"/>
    </source>
</evidence>
<feature type="transmembrane region" description="Helical" evidence="1">
    <location>
        <begin position="235"/>
        <end position="258"/>
    </location>
</feature>
<evidence type="ECO:0000313" key="5">
    <source>
        <dbReference type="Proteomes" id="UP000578697"/>
    </source>
</evidence>
<dbReference type="EMBL" id="JACHFR010000001">
    <property type="protein sequence ID" value="MBB5218423.1"/>
    <property type="molecule type" value="Genomic_DNA"/>
</dbReference>
<evidence type="ECO:0000313" key="6">
    <source>
        <dbReference type="Proteomes" id="UP000593591"/>
    </source>
</evidence>
<reference evidence="3 5" key="2">
    <citation type="submission" date="2020-08" db="EMBL/GenBank/DDBJ databases">
        <title>Genomic Encyclopedia of Type Strains, Phase IV (KMG-IV): sequencing the most valuable type-strain genomes for metagenomic binning, comparative biology and taxonomic classification.</title>
        <authorList>
            <person name="Goeker M."/>
        </authorList>
    </citation>
    <scope>NUCLEOTIDE SEQUENCE [LARGE SCALE GENOMIC DNA]</scope>
    <source>
        <strain evidence="3 5">DSM 103679</strain>
    </source>
</reference>
<organism evidence="3 5">
    <name type="scientific">Treponema rectale</name>
    <dbReference type="NCBI Taxonomy" id="744512"/>
    <lineage>
        <taxon>Bacteria</taxon>
        <taxon>Pseudomonadati</taxon>
        <taxon>Spirochaetota</taxon>
        <taxon>Spirochaetia</taxon>
        <taxon>Spirochaetales</taxon>
        <taxon>Treponemataceae</taxon>
        <taxon>Treponema</taxon>
    </lineage>
</organism>
<keyword evidence="1" id="KW-1133">Transmembrane helix</keyword>
<keyword evidence="5" id="KW-1185">Reference proteome</keyword>
<gene>
    <name evidence="4" type="ORF">DYE49_05220</name>
    <name evidence="3" type="ORF">HNP77_000767</name>
</gene>
<accession>A0A840SFV2</accession>
<dbReference type="Gene3D" id="3.90.550.10">
    <property type="entry name" value="Spore Coat Polysaccharide Biosynthesis Protein SpsA, Chain A"/>
    <property type="match status" value="1"/>
</dbReference>
<dbReference type="Proteomes" id="UP000593591">
    <property type="component" value="Chromosome"/>
</dbReference>
<dbReference type="InterPro" id="IPR001173">
    <property type="entry name" value="Glyco_trans_2-like"/>
</dbReference>
<dbReference type="GO" id="GO:0016740">
    <property type="term" value="F:transferase activity"/>
    <property type="evidence" value="ECO:0007669"/>
    <property type="project" value="UniProtKB-KW"/>
</dbReference>
<dbReference type="RefSeq" id="WP_184651842.1">
    <property type="nucleotide sequence ID" value="NZ_JACHFR010000001.1"/>
</dbReference>
<evidence type="ECO:0000259" key="2">
    <source>
        <dbReference type="Pfam" id="PF00535"/>
    </source>
</evidence>
<dbReference type="PANTHER" id="PTHR48090">
    <property type="entry name" value="UNDECAPRENYL-PHOSPHATE 4-DEOXY-4-FORMAMIDO-L-ARABINOSE TRANSFERASE-RELATED"/>
    <property type="match status" value="1"/>
</dbReference>
<evidence type="ECO:0000313" key="3">
    <source>
        <dbReference type="EMBL" id="MBB5218423.1"/>
    </source>
</evidence>
<dbReference type="InterPro" id="IPR029044">
    <property type="entry name" value="Nucleotide-diphossugar_trans"/>
</dbReference>
<dbReference type="InterPro" id="IPR050256">
    <property type="entry name" value="Glycosyltransferase_2"/>
</dbReference>
<proteinExistence type="predicted"/>
<protein>
    <submittedName>
        <fullName evidence="3 4">Glycosyltransferase</fullName>
    </submittedName>
</protein>
<dbReference type="KEGG" id="trc:DYE49_05220"/>
<keyword evidence="3" id="KW-0808">Transferase</keyword>
<reference evidence="4 6" key="1">
    <citation type="submission" date="2018-08" db="EMBL/GenBank/DDBJ databases">
        <title>The first complete genome of Treponema rectale (CHPAT), a commensal spirochete of the bovine rectum.</title>
        <authorList>
            <person name="Staton G.J."/>
            <person name="Clegg S.R."/>
            <person name="Carter S.D."/>
            <person name="Radford A.D."/>
            <person name="Darby A."/>
            <person name="Hall N."/>
            <person name="Birtles R.J."/>
            <person name="Evans N.J."/>
        </authorList>
    </citation>
    <scope>NUCLEOTIDE SEQUENCE [LARGE SCALE GENOMIC DNA]</scope>
    <source>
        <strain evidence="4 6">CHPA</strain>
    </source>
</reference>
<dbReference type="GO" id="GO:0005886">
    <property type="term" value="C:plasma membrane"/>
    <property type="evidence" value="ECO:0007669"/>
    <property type="project" value="TreeGrafter"/>
</dbReference>
<feature type="transmembrane region" description="Helical" evidence="1">
    <location>
        <begin position="270"/>
        <end position="295"/>
    </location>
</feature>
<feature type="domain" description="Glycosyltransferase 2-like" evidence="2">
    <location>
        <begin position="11"/>
        <end position="170"/>
    </location>
</feature>
<dbReference type="SUPFAM" id="SSF53448">
    <property type="entry name" value="Nucleotide-diphospho-sugar transferases"/>
    <property type="match status" value="1"/>
</dbReference>
<dbReference type="Pfam" id="PF00535">
    <property type="entry name" value="Glycos_transf_2"/>
    <property type="match status" value="1"/>
</dbReference>
<dbReference type="CDD" id="cd04187">
    <property type="entry name" value="DPM1_like_bac"/>
    <property type="match status" value="1"/>
</dbReference>